<reference evidence="2 3" key="1">
    <citation type="journal article" date="2024" name="J Genomics">
        <title>Draft genome sequencing and assembly of Favolaschia claudopus CIRM-BRFM 2984 isolated from oak limbs.</title>
        <authorList>
            <person name="Navarro D."/>
            <person name="Drula E."/>
            <person name="Chaduli D."/>
            <person name="Cazenave R."/>
            <person name="Ahrendt S."/>
            <person name="Wang J."/>
            <person name="Lipzen A."/>
            <person name="Daum C."/>
            <person name="Barry K."/>
            <person name="Grigoriev I.V."/>
            <person name="Favel A."/>
            <person name="Rosso M.N."/>
            <person name="Martin F."/>
        </authorList>
    </citation>
    <scope>NUCLEOTIDE SEQUENCE [LARGE SCALE GENOMIC DNA]</scope>
    <source>
        <strain evidence="2 3">CIRM-BRFM 2984</strain>
    </source>
</reference>
<evidence type="ECO:0000256" key="1">
    <source>
        <dbReference type="SAM" id="MobiDB-lite"/>
    </source>
</evidence>
<evidence type="ECO:0000313" key="2">
    <source>
        <dbReference type="EMBL" id="KAK7013912.1"/>
    </source>
</evidence>
<evidence type="ECO:0000313" key="3">
    <source>
        <dbReference type="Proteomes" id="UP001362999"/>
    </source>
</evidence>
<feature type="compositionally biased region" description="Acidic residues" evidence="1">
    <location>
        <begin position="343"/>
        <end position="354"/>
    </location>
</feature>
<gene>
    <name evidence="2" type="ORF">R3P38DRAFT_2788170</name>
</gene>
<comment type="caution">
    <text evidence="2">The sequence shown here is derived from an EMBL/GenBank/DDBJ whole genome shotgun (WGS) entry which is preliminary data.</text>
</comment>
<dbReference type="AlphaFoldDB" id="A0AAW0AMG6"/>
<dbReference type="EMBL" id="JAWWNJ010000058">
    <property type="protein sequence ID" value="KAK7013912.1"/>
    <property type="molecule type" value="Genomic_DNA"/>
</dbReference>
<organism evidence="2 3">
    <name type="scientific">Favolaschia claudopus</name>
    <dbReference type="NCBI Taxonomy" id="2862362"/>
    <lineage>
        <taxon>Eukaryota</taxon>
        <taxon>Fungi</taxon>
        <taxon>Dikarya</taxon>
        <taxon>Basidiomycota</taxon>
        <taxon>Agaricomycotina</taxon>
        <taxon>Agaricomycetes</taxon>
        <taxon>Agaricomycetidae</taxon>
        <taxon>Agaricales</taxon>
        <taxon>Marasmiineae</taxon>
        <taxon>Mycenaceae</taxon>
        <taxon>Favolaschia</taxon>
    </lineage>
</organism>
<sequence length="415" mass="46887">MVAEHARDTNYELQKAIHGAKPIPQEGCDPGPASEARENRDEQHIVGLLENLISTPIRSSHGETGLLLSERESSMDALRGGGGGNSFSECAKLRLTLSFVSTIRRGVEQYYVVVAGQVGYCWTGPEYCQIKRKVPGQQESQLMCRLDYPMTGREAGVGFDSKKRILFEPQRNDPLLNTYNRAKTLGWRADIDVKSVMSTDAAINQSYIAKYASKSEPAFPQLLDNVVAGMNEAGTAKSACQKMLNKNAPSRPKKQLDCYWASHCWVNNQWRKRRDRTDVVLRVFPIISPEPGGDQYEAYCRTKSLSTIRSEVNGEMWVRCRAAGHVHPLDTLRCWKKENKSIEEDEEDDDEDVPNADRPPNNDDWQVFAQAFPNAPVPQFELQDIGTRPIDDGWDLEAAHGRWDHIEQIHNYLHQ</sequence>
<feature type="region of interest" description="Disordered" evidence="1">
    <location>
        <begin position="341"/>
        <end position="364"/>
    </location>
</feature>
<dbReference type="Proteomes" id="UP001362999">
    <property type="component" value="Unassembled WGS sequence"/>
</dbReference>
<protein>
    <submittedName>
        <fullName evidence="2">Uncharacterized protein</fullName>
    </submittedName>
</protein>
<feature type="region of interest" description="Disordered" evidence="1">
    <location>
        <begin position="16"/>
        <end position="39"/>
    </location>
</feature>
<name>A0AAW0AMG6_9AGAR</name>
<proteinExistence type="predicted"/>
<keyword evidence="3" id="KW-1185">Reference proteome</keyword>
<accession>A0AAW0AMG6</accession>